<evidence type="ECO:0000313" key="4">
    <source>
        <dbReference type="EMBL" id="CAA2625566.1"/>
    </source>
</evidence>
<dbReference type="AlphaFoldDB" id="A0A7I8J3U9"/>
<organism evidence="4">
    <name type="scientific">Spirodela intermedia</name>
    <name type="common">Intermediate duckweed</name>
    <dbReference type="NCBI Taxonomy" id="51605"/>
    <lineage>
        <taxon>Eukaryota</taxon>
        <taxon>Viridiplantae</taxon>
        <taxon>Streptophyta</taxon>
        <taxon>Embryophyta</taxon>
        <taxon>Tracheophyta</taxon>
        <taxon>Spermatophyta</taxon>
        <taxon>Magnoliopsida</taxon>
        <taxon>Liliopsida</taxon>
        <taxon>Araceae</taxon>
        <taxon>Lemnoideae</taxon>
        <taxon>Spirodela</taxon>
    </lineage>
</organism>
<keyword evidence="3" id="KW-1133">Transmembrane helix</keyword>
<keyword evidence="3" id="KW-0812">Transmembrane</keyword>
<keyword evidence="2 3" id="KW-0472">Membrane</keyword>
<dbReference type="GO" id="GO:0098542">
    <property type="term" value="P:defense response to other organism"/>
    <property type="evidence" value="ECO:0007669"/>
    <property type="project" value="InterPro"/>
</dbReference>
<dbReference type="PANTHER" id="PTHR31234">
    <property type="entry name" value="LATE EMBRYOGENESIS ABUNDANT (LEA) HYDROXYPROLINE-RICH GLYCOPROTEIN FAMILY"/>
    <property type="match status" value="1"/>
</dbReference>
<proteinExistence type="predicted"/>
<evidence type="ECO:0000313" key="5">
    <source>
        <dbReference type="Proteomes" id="UP001189122"/>
    </source>
</evidence>
<gene>
    <name evidence="4" type="ORF">SI7747_09011315</name>
</gene>
<keyword evidence="5" id="KW-1185">Reference proteome</keyword>
<name>A0A7I8J3U9_SPIIN</name>
<sequence length="240" mass="25575">MSSSLANGEDNHSNGRVSNQQRWLPRDFYPAPPPPRPPSRCRYTAAHRSSSTVASVKGCCCCLLLLLTFISLLVAAVALVIALVVKPKKPHFDLQQVAVSYLLLTTPTAGGGGGSSAAYLTLNLTMLFTAENPNRVGIKYGPSSFTIPGFDQPARSTRLVQASVVVDRVDILQTDAVQLVRDASVSDRVELNVAGDVSAKIRFLGITSPRVQVSVGCAIVISPRRQSVTEKQCGVTGLNV</sequence>
<accession>A0A7I8J3U9</accession>
<protein>
    <submittedName>
        <fullName evidence="4">Uncharacterized protein</fullName>
    </submittedName>
</protein>
<evidence type="ECO:0000256" key="1">
    <source>
        <dbReference type="ARBA" id="ARBA00004370"/>
    </source>
</evidence>
<evidence type="ECO:0000256" key="3">
    <source>
        <dbReference type="SAM" id="Phobius"/>
    </source>
</evidence>
<dbReference type="Proteomes" id="UP001189122">
    <property type="component" value="Unassembled WGS sequence"/>
</dbReference>
<dbReference type="EMBL" id="LR743596">
    <property type="protein sequence ID" value="CAA2625566.1"/>
    <property type="molecule type" value="Genomic_DNA"/>
</dbReference>
<evidence type="ECO:0000256" key="2">
    <source>
        <dbReference type="ARBA" id="ARBA00023136"/>
    </source>
</evidence>
<dbReference type="PANTHER" id="PTHR31234:SF8">
    <property type="entry name" value="EXPRESSED PROTEIN"/>
    <property type="match status" value="1"/>
</dbReference>
<feature type="transmembrane region" description="Helical" evidence="3">
    <location>
        <begin position="63"/>
        <end position="85"/>
    </location>
</feature>
<dbReference type="GO" id="GO:0005886">
    <property type="term" value="C:plasma membrane"/>
    <property type="evidence" value="ECO:0007669"/>
    <property type="project" value="TreeGrafter"/>
</dbReference>
<comment type="subcellular location">
    <subcellularLocation>
        <location evidence="1">Membrane</location>
    </subcellularLocation>
</comment>
<dbReference type="EMBL" id="CACRZD030000009">
    <property type="protein sequence ID" value="CAA6664926.1"/>
    <property type="molecule type" value="Genomic_DNA"/>
</dbReference>
<reference evidence="4 5" key="1">
    <citation type="submission" date="2019-12" db="EMBL/GenBank/DDBJ databases">
        <authorList>
            <person name="Scholz U."/>
            <person name="Mascher M."/>
            <person name="Fiebig A."/>
        </authorList>
    </citation>
    <scope>NUCLEOTIDE SEQUENCE</scope>
</reference>
<dbReference type="InterPro" id="IPR044839">
    <property type="entry name" value="NDR1-like"/>
</dbReference>